<comment type="caution">
    <text evidence="1">The sequence shown here is derived from an EMBL/GenBank/DDBJ whole genome shotgun (WGS) entry which is preliminary data.</text>
</comment>
<dbReference type="Proteomes" id="UP000606786">
    <property type="component" value="Unassembled WGS sequence"/>
</dbReference>
<dbReference type="EMBL" id="CAJHJT010000012">
    <property type="protein sequence ID" value="CAD7000134.1"/>
    <property type="molecule type" value="Genomic_DNA"/>
</dbReference>
<reference evidence="1" key="1">
    <citation type="submission" date="2020-11" db="EMBL/GenBank/DDBJ databases">
        <authorList>
            <person name="Whitehead M."/>
        </authorList>
    </citation>
    <scope>NUCLEOTIDE SEQUENCE</scope>
    <source>
        <strain evidence="1">EGII</strain>
    </source>
</reference>
<protein>
    <submittedName>
        <fullName evidence="1">(Mediterranean fruit fly) hypothetical protein</fullName>
    </submittedName>
</protein>
<evidence type="ECO:0000313" key="1">
    <source>
        <dbReference type="EMBL" id="CAD7000134.1"/>
    </source>
</evidence>
<name>A0A811UMZ6_CERCA</name>
<proteinExistence type="predicted"/>
<keyword evidence="2" id="KW-1185">Reference proteome</keyword>
<evidence type="ECO:0000313" key="2">
    <source>
        <dbReference type="Proteomes" id="UP000606786"/>
    </source>
</evidence>
<sequence length="67" mass="7270">MLSPYGYMRHINGSEYGLVAGTTTAALLLATNMEEKNEMLRVIIIKTLDCDDGRQTAAASYCDPTIG</sequence>
<organism evidence="1 2">
    <name type="scientific">Ceratitis capitata</name>
    <name type="common">Mediterranean fruit fly</name>
    <name type="synonym">Tephritis capitata</name>
    <dbReference type="NCBI Taxonomy" id="7213"/>
    <lineage>
        <taxon>Eukaryota</taxon>
        <taxon>Metazoa</taxon>
        <taxon>Ecdysozoa</taxon>
        <taxon>Arthropoda</taxon>
        <taxon>Hexapoda</taxon>
        <taxon>Insecta</taxon>
        <taxon>Pterygota</taxon>
        <taxon>Neoptera</taxon>
        <taxon>Endopterygota</taxon>
        <taxon>Diptera</taxon>
        <taxon>Brachycera</taxon>
        <taxon>Muscomorpha</taxon>
        <taxon>Tephritoidea</taxon>
        <taxon>Tephritidae</taxon>
        <taxon>Ceratitis</taxon>
        <taxon>Ceratitis</taxon>
    </lineage>
</organism>
<dbReference type="AlphaFoldDB" id="A0A811UMZ6"/>
<accession>A0A811UMZ6</accession>
<gene>
    <name evidence="1" type="ORF">CCAP1982_LOCUS8627</name>
</gene>